<gene>
    <name evidence="1" type="ORF">M8T91_13685</name>
</gene>
<evidence type="ECO:0000313" key="1">
    <source>
        <dbReference type="EMBL" id="WKD48937.1"/>
    </source>
</evidence>
<sequence>MRKVVIFDKAKKWWHESPDLDLLNAKIAEIETNNWTVVSVTANTNLFGIISSFTILIESADS</sequence>
<dbReference type="Proteomes" id="UP001321520">
    <property type="component" value="Chromosome"/>
</dbReference>
<organism evidence="1 2">
    <name type="scientific">Microbulbifer spongiae</name>
    <dbReference type="NCBI Taxonomy" id="2944933"/>
    <lineage>
        <taxon>Bacteria</taxon>
        <taxon>Pseudomonadati</taxon>
        <taxon>Pseudomonadota</taxon>
        <taxon>Gammaproteobacteria</taxon>
        <taxon>Cellvibrionales</taxon>
        <taxon>Microbulbiferaceae</taxon>
        <taxon>Microbulbifer</taxon>
    </lineage>
</organism>
<dbReference type="EMBL" id="CP098023">
    <property type="protein sequence ID" value="WKD48937.1"/>
    <property type="molecule type" value="Genomic_DNA"/>
</dbReference>
<reference evidence="1 2" key="1">
    <citation type="submission" date="2022-05" db="EMBL/GenBank/DDBJ databases">
        <title>Microbulbifer sp. nov., isolated from sponge.</title>
        <authorList>
            <person name="Gao L."/>
        </authorList>
    </citation>
    <scope>NUCLEOTIDE SEQUENCE [LARGE SCALE GENOMIC DNA]</scope>
    <source>
        <strain evidence="1 2">MI-G</strain>
    </source>
</reference>
<evidence type="ECO:0008006" key="3">
    <source>
        <dbReference type="Google" id="ProtNLM"/>
    </source>
</evidence>
<evidence type="ECO:0000313" key="2">
    <source>
        <dbReference type="Proteomes" id="UP001321520"/>
    </source>
</evidence>
<proteinExistence type="predicted"/>
<protein>
    <recommendedName>
        <fullName evidence="3">DUF4177 domain-containing protein</fullName>
    </recommendedName>
</protein>
<dbReference type="RefSeq" id="WP_301414723.1">
    <property type="nucleotide sequence ID" value="NZ_CP098023.1"/>
</dbReference>
<accession>A0ABY9E9W6</accession>
<name>A0ABY9E9W6_9GAMM</name>
<keyword evidence="2" id="KW-1185">Reference proteome</keyword>